<sequence>MARTTAVKTKKATPTVAIEIHLPGSVPEKMKVVKDYTLGDLVAERNLGSYSAVVIRDNNSFSGKEIVLQKGDTVRVGVQTKNN</sequence>
<gene>
    <name evidence="1" type="ORF">TM448A00919_0027</name>
    <name evidence="2" type="ORF">TM448B01113_0025</name>
</gene>
<evidence type="ECO:0000313" key="1">
    <source>
        <dbReference type="EMBL" id="QJA48367.1"/>
    </source>
</evidence>
<proteinExistence type="predicted"/>
<protein>
    <submittedName>
        <fullName evidence="1">Uncharacterized protein</fullName>
    </submittedName>
</protein>
<dbReference type="EMBL" id="MT144706">
    <property type="protein sequence ID" value="QJH97909.1"/>
    <property type="molecule type" value="Genomic_DNA"/>
</dbReference>
<dbReference type="EMBL" id="MT144081">
    <property type="protein sequence ID" value="QJA48367.1"/>
    <property type="molecule type" value="Genomic_DNA"/>
</dbReference>
<evidence type="ECO:0000313" key="2">
    <source>
        <dbReference type="EMBL" id="QJH97909.1"/>
    </source>
</evidence>
<organism evidence="1">
    <name type="scientific">viral metagenome</name>
    <dbReference type="NCBI Taxonomy" id="1070528"/>
    <lineage>
        <taxon>unclassified sequences</taxon>
        <taxon>metagenomes</taxon>
        <taxon>organismal metagenomes</taxon>
    </lineage>
</organism>
<dbReference type="AlphaFoldDB" id="A0A6H1ZM17"/>
<accession>A0A6H1ZM17</accession>
<reference evidence="1" key="1">
    <citation type="submission" date="2020-03" db="EMBL/GenBank/DDBJ databases">
        <title>The deep terrestrial virosphere.</title>
        <authorList>
            <person name="Holmfeldt K."/>
            <person name="Nilsson E."/>
            <person name="Simone D."/>
            <person name="Lopez-Fernandez M."/>
            <person name="Wu X."/>
            <person name="de Brujin I."/>
            <person name="Lundin D."/>
            <person name="Andersson A."/>
            <person name="Bertilsson S."/>
            <person name="Dopson M."/>
        </authorList>
    </citation>
    <scope>NUCLEOTIDE SEQUENCE</scope>
    <source>
        <strain evidence="1">TM448A00919</strain>
        <strain evidence="2">TM448B01113</strain>
    </source>
</reference>
<name>A0A6H1ZM17_9ZZZZ</name>